<gene>
    <name evidence="2" type="ORF">FHS49_002928</name>
</gene>
<evidence type="ECO:0000313" key="3">
    <source>
        <dbReference type="Proteomes" id="UP000549617"/>
    </source>
</evidence>
<accession>A0A7W9AK42</accession>
<evidence type="ECO:0000313" key="2">
    <source>
        <dbReference type="EMBL" id="MBB5686904.1"/>
    </source>
</evidence>
<protein>
    <submittedName>
        <fullName evidence="2">Pimeloyl-ACP methyl ester carboxylesterase</fullName>
    </submittedName>
</protein>
<dbReference type="EMBL" id="JACIJC010000004">
    <property type="protein sequence ID" value="MBB5686904.1"/>
    <property type="molecule type" value="Genomic_DNA"/>
</dbReference>
<reference evidence="2 3" key="1">
    <citation type="submission" date="2020-08" db="EMBL/GenBank/DDBJ databases">
        <title>Genomic Encyclopedia of Type Strains, Phase IV (KMG-IV): sequencing the most valuable type-strain genomes for metagenomic binning, comparative biology and taxonomic classification.</title>
        <authorList>
            <person name="Goeker M."/>
        </authorList>
    </citation>
    <scope>NUCLEOTIDE SEQUENCE [LARGE SCALE GENOMIC DNA]</scope>
    <source>
        <strain evidence="2 3">DSM 25079</strain>
    </source>
</reference>
<feature type="domain" description="AB hydrolase-1" evidence="1">
    <location>
        <begin position="26"/>
        <end position="229"/>
    </location>
</feature>
<dbReference type="SUPFAM" id="SSF53474">
    <property type="entry name" value="alpha/beta-Hydrolases"/>
    <property type="match status" value="1"/>
</dbReference>
<dbReference type="Gene3D" id="3.40.50.1820">
    <property type="entry name" value="alpha/beta hydrolase"/>
    <property type="match status" value="1"/>
</dbReference>
<dbReference type="RefSeq" id="WP_184019748.1">
    <property type="nucleotide sequence ID" value="NZ_JACIJC010000004.1"/>
</dbReference>
<comment type="caution">
    <text evidence="2">The sequence shown here is derived from an EMBL/GenBank/DDBJ whole genome shotgun (WGS) entry which is preliminary data.</text>
</comment>
<evidence type="ECO:0000259" key="1">
    <source>
        <dbReference type="Pfam" id="PF00561"/>
    </source>
</evidence>
<dbReference type="Proteomes" id="UP000549617">
    <property type="component" value="Unassembled WGS sequence"/>
</dbReference>
<sequence>MTTPRRGYADGPFGQVHFQHLGEGDPVVLLHQAPMTSGQFDNVYAPLAARGFHAIGIDMPGFGLSDPVPFVPGVGDYAKAVPPVLNALGISACAILGHHTGALAATEAVLQFPDRFSALILNGPLPITEAERQDFMNGLHRRELDYKAKPHAQHMVELFDIRDDLAEGTISDARLSDYVIQAMVGKGAYWHGHHAAYQYRHDETLAAIEHRTLILTNTGDVIFDLAQRARAIRPDFAYAALEGGGIDIVDQQPEAWADAVSAFLRS</sequence>
<dbReference type="AlphaFoldDB" id="A0A7W9AK42"/>
<dbReference type="PRINTS" id="PR00111">
    <property type="entry name" value="ABHYDROLASE"/>
</dbReference>
<dbReference type="PANTHER" id="PTHR43798">
    <property type="entry name" value="MONOACYLGLYCEROL LIPASE"/>
    <property type="match status" value="1"/>
</dbReference>
<organism evidence="2 3">
    <name type="scientific">Sphingobium boeckii</name>
    <dbReference type="NCBI Taxonomy" id="1082345"/>
    <lineage>
        <taxon>Bacteria</taxon>
        <taxon>Pseudomonadati</taxon>
        <taxon>Pseudomonadota</taxon>
        <taxon>Alphaproteobacteria</taxon>
        <taxon>Sphingomonadales</taxon>
        <taxon>Sphingomonadaceae</taxon>
        <taxon>Sphingobium</taxon>
    </lineage>
</organism>
<dbReference type="Pfam" id="PF00561">
    <property type="entry name" value="Abhydrolase_1"/>
    <property type="match status" value="1"/>
</dbReference>
<proteinExistence type="predicted"/>
<keyword evidence="3" id="KW-1185">Reference proteome</keyword>
<dbReference type="InterPro" id="IPR050266">
    <property type="entry name" value="AB_hydrolase_sf"/>
</dbReference>
<dbReference type="InterPro" id="IPR000073">
    <property type="entry name" value="AB_hydrolase_1"/>
</dbReference>
<name>A0A7W9AK42_9SPHN</name>
<dbReference type="InterPro" id="IPR029058">
    <property type="entry name" value="AB_hydrolase_fold"/>
</dbReference>